<organism evidence="2 3">
    <name type="scientific">Mycolicibacterium duvalii</name>
    <dbReference type="NCBI Taxonomy" id="39688"/>
    <lineage>
        <taxon>Bacteria</taxon>
        <taxon>Bacillati</taxon>
        <taxon>Actinomycetota</taxon>
        <taxon>Actinomycetes</taxon>
        <taxon>Mycobacteriales</taxon>
        <taxon>Mycobacteriaceae</taxon>
        <taxon>Mycolicibacterium</taxon>
    </lineage>
</organism>
<protein>
    <recommendedName>
        <fullName evidence="1">ChsH2 C-terminal OB-fold domain-containing protein</fullName>
    </recommendedName>
</protein>
<dbReference type="RefSeq" id="WP_234815270.1">
    <property type="nucleotide sequence ID" value="NZ_AP022563.1"/>
</dbReference>
<dbReference type="AlphaFoldDB" id="A0A7I7K132"/>
<sequence>MTTAAAPIRIADDARIPAPQQSVDTEFFWCSGADGYLRIRKCQRCHRYAHPPTPRCRFCGAPDPQPAVVSGHATVFSYTVNRQPFVPWLPPPYVLAIVALTEQSDVHLTSRLVDIAPDEVRIGLPVSVVFEKHGDVYLPLFGPTRVHVAARGNVDG</sequence>
<evidence type="ECO:0000313" key="2">
    <source>
        <dbReference type="EMBL" id="BBX17072.1"/>
    </source>
</evidence>
<dbReference type="Pfam" id="PF01796">
    <property type="entry name" value="OB_ChsH2_C"/>
    <property type="match status" value="1"/>
</dbReference>
<name>A0A7I7K132_9MYCO</name>
<dbReference type="EMBL" id="AP022563">
    <property type="protein sequence ID" value="BBX17072.1"/>
    <property type="molecule type" value="Genomic_DNA"/>
</dbReference>
<evidence type="ECO:0000313" key="3">
    <source>
        <dbReference type="Proteomes" id="UP000467006"/>
    </source>
</evidence>
<gene>
    <name evidence="2" type="ORF">MDUV_19320</name>
</gene>
<keyword evidence="3" id="KW-1185">Reference proteome</keyword>
<feature type="domain" description="ChsH2 C-terminal OB-fold" evidence="1">
    <location>
        <begin position="69"/>
        <end position="131"/>
    </location>
</feature>
<dbReference type="InterPro" id="IPR052513">
    <property type="entry name" value="Thioester_dehydratase-like"/>
</dbReference>
<dbReference type="Proteomes" id="UP000467006">
    <property type="component" value="Chromosome"/>
</dbReference>
<proteinExistence type="predicted"/>
<dbReference type="PANTHER" id="PTHR34075">
    <property type="entry name" value="BLR3430 PROTEIN"/>
    <property type="match status" value="1"/>
</dbReference>
<dbReference type="SUPFAM" id="SSF50249">
    <property type="entry name" value="Nucleic acid-binding proteins"/>
    <property type="match status" value="1"/>
</dbReference>
<dbReference type="KEGG" id="mdu:MDUV_19320"/>
<dbReference type="InterPro" id="IPR002878">
    <property type="entry name" value="ChsH2_C"/>
</dbReference>
<accession>A0A7I7K132</accession>
<dbReference type="InterPro" id="IPR012340">
    <property type="entry name" value="NA-bd_OB-fold"/>
</dbReference>
<dbReference type="PANTHER" id="PTHR34075:SF5">
    <property type="entry name" value="BLR3430 PROTEIN"/>
    <property type="match status" value="1"/>
</dbReference>
<evidence type="ECO:0000259" key="1">
    <source>
        <dbReference type="Pfam" id="PF01796"/>
    </source>
</evidence>
<reference evidence="2 3" key="1">
    <citation type="journal article" date="2019" name="Emerg. Microbes Infect.">
        <title>Comprehensive subspecies identification of 175 nontuberculous mycobacteria species based on 7547 genomic profiles.</title>
        <authorList>
            <person name="Matsumoto Y."/>
            <person name="Kinjo T."/>
            <person name="Motooka D."/>
            <person name="Nabeya D."/>
            <person name="Jung N."/>
            <person name="Uechi K."/>
            <person name="Horii T."/>
            <person name="Iida T."/>
            <person name="Fujita J."/>
            <person name="Nakamura S."/>
        </authorList>
    </citation>
    <scope>NUCLEOTIDE SEQUENCE [LARGE SCALE GENOMIC DNA]</scope>
    <source>
        <strain evidence="2 3">JCM 6396</strain>
    </source>
</reference>